<keyword evidence="3" id="KW-0813">Transport</keyword>
<evidence type="ECO:0000256" key="4">
    <source>
        <dbReference type="ARBA" id="ARBA00022554"/>
    </source>
</evidence>
<dbReference type="EC" id="2.3.2.27" evidence="2"/>
<comment type="subcellular location">
    <subcellularLocation>
        <location evidence="15">Endomembrane system</location>
        <topology evidence="15">Single-pass type I membrane protein</topology>
    </subcellularLocation>
    <subcellularLocation>
        <location evidence="16">Protein storage vacuole membrane</location>
    </subcellularLocation>
</comment>
<dbReference type="GO" id="GO:0015031">
    <property type="term" value="P:protein transport"/>
    <property type="evidence" value="ECO:0007669"/>
    <property type="project" value="UniProtKB-KW"/>
</dbReference>
<dbReference type="InterPro" id="IPR001841">
    <property type="entry name" value="Znf_RING"/>
</dbReference>
<dbReference type="InterPro" id="IPR051653">
    <property type="entry name" value="E3_ligase_sorting_rcpt"/>
</dbReference>
<dbReference type="InterPro" id="IPR013083">
    <property type="entry name" value="Znf_RING/FYVE/PHD"/>
</dbReference>
<dbReference type="InterPro" id="IPR003137">
    <property type="entry name" value="PA_domain"/>
</dbReference>
<evidence type="ECO:0000256" key="12">
    <source>
        <dbReference type="ARBA" id="ARBA00023136"/>
    </source>
</evidence>
<dbReference type="Proteomes" id="UP000825935">
    <property type="component" value="Chromosome 34"/>
</dbReference>
<dbReference type="SUPFAM" id="SSF57850">
    <property type="entry name" value="RING/U-box"/>
    <property type="match status" value="1"/>
</dbReference>
<feature type="domain" description="RING-type" evidence="20">
    <location>
        <begin position="232"/>
        <end position="274"/>
    </location>
</feature>
<evidence type="ECO:0000259" key="20">
    <source>
        <dbReference type="PROSITE" id="PS50089"/>
    </source>
</evidence>
<keyword evidence="12 18" id="KW-0472">Membrane</keyword>
<evidence type="ECO:0000256" key="16">
    <source>
        <dbReference type="ARBA" id="ARBA00060484"/>
    </source>
</evidence>
<reference evidence="21" key="1">
    <citation type="submission" date="2021-08" db="EMBL/GenBank/DDBJ databases">
        <title>WGS assembly of Ceratopteris richardii.</title>
        <authorList>
            <person name="Marchant D.B."/>
            <person name="Chen G."/>
            <person name="Jenkins J."/>
            <person name="Shu S."/>
            <person name="Leebens-Mack J."/>
            <person name="Grimwood J."/>
            <person name="Schmutz J."/>
            <person name="Soltis P."/>
            <person name="Soltis D."/>
            <person name="Chen Z.-H."/>
        </authorList>
    </citation>
    <scope>NUCLEOTIDE SEQUENCE</scope>
    <source>
        <strain evidence="21">Whitten #5841</strain>
        <tissue evidence="21">Leaf</tissue>
    </source>
</reference>
<evidence type="ECO:0000256" key="6">
    <source>
        <dbReference type="ARBA" id="ARBA00022723"/>
    </source>
</evidence>
<dbReference type="SMART" id="SM00184">
    <property type="entry name" value="RING"/>
    <property type="match status" value="1"/>
</dbReference>
<dbReference type="GO" id="GO:0008270">
    <property type="term" value="F:zinc ion binding"/>
    <property type="evidence" value="ECO:0007669"/>
    <property type="project" value="UniProtKB-KW"/>
</dbReference>
<dbReference type="Pfam" id="PF02225">
    <property type="entry name" value="PA"/>
    <property type="match status" value="1"/>
</dbReference>
<evidence type="ECO:0000256" key="3">
    <source>
        <dbReference type="ARBA" id="ARBA00022448"/>
    </source>
</evidence>
<evidence type="ECO:0000256" key="18">
    <source>
        <dbReference type="SAM" id="Phobius"/>
    </source>
</evidence>
<dbReference type="Gene3D" id="3.50.30.30">
    <property type="match status" value="1"/>
</dbReference>
<proteinExistence type="predicted"/>
<keyword evidence="5 18" id="KW-0812">Transmembrane</keyword>
<gene>
    <name evidence="21" type="ORF">KP509_34G071600</name>
</gene>
<evidence type="ECO:0000313" key="22">
    <source>
        <dbReference type="Proteomes" id="UP000825935"/>
    </source>
</evidence>
<dbReference type="GO" id="GO:0012505">
    <property type="term" value="C:endomembrane system"/>
    <property type="evidence" value="ECO:0007669"/>
    <property type="project" value="UniProtKB-SubCell"/>
</dbReference>
<keyword evidence="6" id="KW-0479">Metal-binding</keyword>
<evidence type="ECO:0000256" key="11">
    <source>
        <dbReference type="ARBA" id="ARBA00022989"/>
    </source>
</evidence>
<evidence type="ECO:0000256" key="15">
    <source>
        <dbReference type="ARBA" id="ARBA00046288"/>
    </source>
</evidence>
<evidence type="ECO:0000256" key="9">
    <source>
        <dbReference type="ARBA" id="ARBA00022833"/>
    </source>
</evidence>
<keyword evidence="7 19" id="KW-0732">Signal</keyword>
<accession>A0A8T2QMI4</accession>
<evidence type="ECO:0000256" key="17">
    <source>
        <dbReference type="PROSITE-ProRule" id="PRU00175"/>
    </source>
</evidence>
<dbReference type="Gene3D" id="3.30.40.10">
    <property type="entry name" value="Zinc/RING finger domain, C3HC4 (zinc finger)"/>
    <property type="match status" value="1"/>
</dbReference>
<dbReference type="SUPFAM" id="SSF52025">
    <property type="entry name" value="PA domain"/>
    <property type="match status" value="1"/>
</dbReference>
<comment type="catalytic activity">
    <reaction evidence="1">
        <text>S-ubiquitinyl-[E2 ubiquitin-conjugating enzyme]-L-cysteine + [acceptor protein]-L-lysine = [E2 ubiquitin-conjugating enzyme]-L-cysteine + N(6)-ubiquitinyl-[acceptor protein]-L-lysine.</text>
        <dbReference type="EC" id="2.3.2.27"/>
    </reaction>
</comment>
<keyword evidence="8 17" id="KW-0863">Zinc-finger</keyword>
<keyword evidence="10" id="KW-0653">Protein transport</keyword>
<dbReference type="FunFam" id="3.30.40.10:FF:000388">
    <property type="entry name" value="Putative RING zinc finger domain superfamily protein"/>
    <property type="match status" value="1"/>
</dbReference>
<dbReference type="PANTHER" id="PTHR47168">
    <property type="entry name" value="RING ZINC FINGER DOMAIN SUPERFAMILY PROTEIN-RELATED"/>
    <property type="match status" value="1"/>
</dbReference>
<dbReference type="PROSITE" id="PS50089">
    <property type="entry name" value="ZF_RING_2"/>
    <property type="match status" value="1"/>
</dbReference>
<evidence type="ECO:0000256" key="1">
    <source>
        <dbReference type="ARBA" id="ARBA00000900"/>
    </source>
</evidence>
<keyword evidence="9" id="KW-0862">Zinc</keyword>
<evidence type="ECO:0000256" key="8">
    <source>
        <dbReference type="ARBA" id="ARBA00022771"/>
    </source>
</evidence>
<feature type="transmembrane region" description="Helical" evidence="18">
    <location>
        <begin position="161"/>
        <end position="183"/>
    </location>
</feature>
<organism evidence="21 22">
    <name type="scientific">Ceratopteris richardii</name>
    <name type="common">Triangle waterfern</name>
    <dbReference type="NCBI Taxonomy" id="49495"/>
    <lineage>
        <taxon>Eukaryota</taxon>
        <taxon>Viridiplantae</taxon>
        <taxon>Streptophyta</taxon>
        <taxon>Embryophyta</taxon>
        <taxon>Tracheophyta</taxon>
        <taxon>Polypodiopsida</taxon>
        <taxon>Polypodiidae</taxon>
        <taxon>Polypodiales</taxon>
        <taxon>Pteridineae</taxon>
        <taxon>Pteridaceae</taxon>
        <taxon>Parkerioideae</taxon>
        <taxon>Ceratopteris</taxon>
    </lineage>
</organism>
<dbReference type="FunFam" id="3.50.30.30:FF:000020">
    <property type="entry name" value="Receptor homology region transmembrane domain-and RING domain-containing protein 2"/>
    <property type="match status" value="1"/>
</dbReference>
<evidence type="ECO:0000256" key="5">
    <source>
        <dbReference type="ARBA" id="ARBA00022692"/>
    </source>
</evidence>
<feature type="chain" id="PRO_5035772870" description="RING-type E3 ubiquitin transferase" evidence="19">
    <location>
        <begin position="20"/>
        <end position="382"/>
    </location>
</feature>
<feature type="signal peptide" evidence="19">
    <location>
        <begin position="1"/>
        <end position="19"/>
    </location>
</feature>
<dbReference type="OrthoDB" id="8062037at2759"/>
<evidence type="ECO:0000313" key="21">
    <source>
        <dbReference type="EMBL" id="KAH7284814.1"/>
    </source>
</evidence>
<dbReference type="InterPro" id="IPR046450">
    <property type="entry name" value="PA_dom_sf"/>
</dbReference>
<evidence type="ECO:0000256" key="7">
    <source>
        <dbReference type="ARBA" id="ARBA00022729"/>
    </source>
</evidence>
<dbReference type="GO" id="GO:0032586">
    <property type="term" value="C:protein storage vacuole membrane"/>
    <property type="evidence" value="ECO:0007669"/>
    <property type="project" value="UniProtKB-SubCell"/>
</dbReference>
<keyword evidence="22" id="KW-1185">Reference proteome</keyword>
<evidence type="ECO:0000256" key="2">
    <source>
        <dbReference type="ARBA" id="ARBA00012483"/>
    </source>
</evidence>
<dbReference type="Pfam" id="PF13639">
    <property type="entry name" value="zf-RING_2"/>
    <property type="match status" value="1"/>
</dbReference>
<dbReference type="CDD" id="cd16473">
    <property type="entry name" value="RING-H2_RNF103"/>
    <property type="match status" value="1"/>
</dbReference>
<keyword evidence="11 18" id="KW-1133">Transmembrane helix</keyword>
<protein>
    <recommendedName>
        <fullName evidence="2">RING-type E3 ubiquitin transferase</fullName>
        <ecNumber evidence="2">2.3.2.27</ecNumber>
    </recommendedName>
</protein>
<dbReference type="AlphaFoldDB" id="A0A8T2QMI4"/>
<dbReference type="EMBL" id="CM035439">
    <property type="protein sequence ID" value="KAH7284814.1"/>
    <property type="molecule type" value="Genomic_DNA"/>
</dbReference>
<sequence>MLLITLLSVCLFNGDRVTAEVIVVTSSTKFAFESVEASFTPRIEGSGLIGMLLQGDPSDACSSLGALPSVLMEETTLVMLTMRGNCSFEAKIRNAQIAGFSAVIVYASDYKSNLVSMAGNSEDLHLYAVFVSRAAGEVLLQYLGDENSTVTLLPSTEDMRWSLGVIISVSVSAFSAAVVTWLFTKNQRMRRLFSRLLEEQETSVLRPSTVNAMPIITFGSPEVEQRAGRNKCKICLEDYKVKESLRVLPCKHRFHSRCVDIWLTAWQASCPICRSDLCEIPDARVSERTPLLESNASPGLVDWCWSTKKVVSELQLHLNPRESFTYSSNTVGKPSSWRSALHSGGAAGSTRARECETVSPSENCIPVPALTCFHIRQEIIAP</sequence>
<name>A0A8T2QMI4_CERRI</name>
<evidence type="ECO:0000256" key="14">
    <source>
        <dbReference type="ARBA" id="ARBA00023180"/>
    </source>
</evidence>
<keyword evidence="13" id="KW-1015">Disulfide bond</keyword>
<dbReference type="PANTHER" id="PTHR47168:SF1">
    <property type="entry name" value="OS02G0798600 PROTEIN"/>
    <property type="match status" value="1"/>
</dbReference>
<keyword evidence="4" id="KW-0926">Vacuole</keyword>
<evidence type="ECO:0000256" key="19">
    <source>
        <dbReference type="SAM" id="SignalP"/>
    </source>
</evidence>
<evidence type="ECO:0000256" key="10">
    <source>
        <dbReference type="ARBA" id="ARBA00022927"/>
    </source>
</evidence>
<keyword evidence="14" id="KW-0325">Glycoprotein</keyword>
<comment type="caution">
    <text evidence="21">The sequence shown here is derived from an EMBL/GenBank/DDBJ whole genome shotgun (WGS) entry which is preliminary data.</text>
</comment>
<evidence type="ECO:0000256" key="13">
    <source>
        <dbReference type="ARBA" id="ARBA00023157"/>
    </source>
</evidence>
<dbReference type="GO" id="GO:0061630">
    <property type="term" value="F:ubiquitin protein ligase activity"/>
    <property type="evidence" value="ECO:0007669"/>
    <property type="project" value="UniProtKB-EC"/>
</dbReference>